<evidence type="ECO:0000313" key="2">
    <source>
        <dbReference type="EMBL" id="CAG5121713.1"/>
    </source>
</evidence>
<dbReference type="Pfam" id="PF11027">
    <property type="entry name" value="DUF2615"/>
    <property type="match status" value="1"/>
</dbReference>
<accession>A0A8S3YX57</accession>
<comment type="caution">
    <text evidence="2">The sequence shown here is derived from an EMBL/GenBank/DDBJ whole genome shotgun (WGS) entry which is preliminary data.</text>
</comment>
<dbReference type="EMBL" id="CAJHNH020001146">
    <property type="protein sequence ID" value="CAG5121713.1"/>
    <property type="molecule type" value="Genomic_DNA"/>
</dbReference>
<evidence type="ECO:0000313" key="3">
    <source>
        <dbReference type="Proteomes" id="UP000678393"/>
    </source>
</evidence>
<organism evidence="2 3">
    <name type="scientific">Candidula unifasciata</name>
    <dbReference type="NCBI Taxonomy" id="100452"/>
    <lineage>
        <taxon>Eukaryota</taxon>
        <taxon>Metazoa</taxon>
        <taxon>Spiralia</taxon>
        <taxon>Lophotrochozoa</taxon>
        <taxon>Mollusca</taxon>
        <taxon>Gastropoda</taxon>
        <taxon>Heterobranchia</taxon>
        <taxon>Euthyneura</taxon>
        <taxon>Panpulmonata</taxon>
        <taxon>Eupulmonata</taxon>
        <taxon>Stylommatophora</taxon>
        <taxon>Helicina</taxon>
        <taxon>Helicoidea</taxon>
        <taxon>Geomitridae</taxon>
        <taxon>Candidula</taxon>
    </lineage>
</organism>
<feature type="transmembrane region" description="Helical" evidence="1">
    <location>
        <begin position="68"/>
        <end position="88"/>
    </location>
</feature>
<dbReference type="Proteomes" id="UP000678393">
    <property type="component" value="Unassembled WGS sequence"/>
</dbReference>
<reference evidence="2" key="1">
    <citation type="submission" date="2021-04" db="EMBL/GenBank/DDBJ databases">
        <authorList>
            <consortium name="Molecular Ecology Group"/>
        </authorList>
    </citation>
    <scope>NUCLEOTIDE SEQUENCE</scope>
</reference>
<dbReference type="AlphaFoldDB" id="A0A8S3YX57"/>
<evidence type="ECO:0000256" key="1">
    <source>
        <dbReference type="SAM" id="Phobius"/>
    </source>
</evidence>
<name>A0A8S3YX57_9EUPU</name>
<keyword evidence="1" id="KW-0472">Membrane</keyword>
<gene>
    <name evidence="2" type="ORF">CUNI_LOCUS7271</name>
</gene>
<proteinExistence type="predicted"/>
<dbReference type="OrthoDB" id="6153493at2759"/>
<keyword evidence="3" id="KW-1185">Reference proteome</keyword>
<keyword evidence="1" id="KW-1133">Transmembrane helix</keyword>
<sequence>MSGQQLWSSENQYQTVMEVRVRSNTKSTTVPGHGGPCPSSGHRQCKDGSCIAKVDLCAEEQTMNQNTIFIMIVVGMVVVIVLIILYCFQQRSQRRALRRHAIQGNLDSVVGDGDNTSLNMPPPSYEEVVNTNLYPATPVLQRGMSAVDEPRTPPPNYDTALDILASSHDSILPLKQASKSLVVRRSVSTEFGLNGSNRVSGSEFRRFFSNQEQR</sequence>
<dbReference type="InterPro" id="IPR020309">
    <property type="entry name" value="Smim-14"/>
</dbReference>
<keyword evidence="1" id="KW-0812">Transmembrane</keyword>
<protein>
    <submittedName>
        <fullName evidence="2">Uncharacterized protein</fullName>
    </submittedName>
</protein>